<dbReference type="GO" id="GO:0061709">
    <property type="term" value="P:reticulophagy"/>
    <property type="evidence" value="ECO:0007669"/>
    <property type="project" value="TreeGrafter"/>
</dbReference>
<feature type="compositionally biased region" description="Polar residues" evidence="13">
    <location>
        <begin position="725"/>
        <end position="749"/>
    </location>
</feature>
<proteinExistence type="inferred from homology"/>
<evidence type="ECO:0000256" key="1">
    <source>
        <dbReference type="ARBA" id="ARBA00004406"/>
    </source>
</evidence>
<feature type="compositionally biased region" description="Basic and acidic residues" evidence="13">
    <location>
        <begin position="885"/>
        <end position="896"/>
    </location>
</feature>
<feature type="compositionally biased region" description="Polar residues" evidence="13">
    <location>
        <begin position="762"/>
        <end position="771"/>
    </location>
</feature>
<evidence type="ECO:0000256" key="5">
    <source>
        <dbReference type="ARBA" id="ARBA00022448"/>
    </source>
</evidence>
<dbReference type="GO" id="GO:0005789">
    <property type="term" value="C:endoplasmic reticulum membrane"/>
    <property type="evidence" value="ECO:0007669"/>
    <property type="project" value="UniProtKB-SubCell"/>
</dbReference>
<evidence type="ECO:0000256" key="7">
    <source>
        <dbReference type="ARBA" id="ARBA00023006"/>
    </source>
</evidence>
<feature type="region of interest" description="Disordered" evidence="13">
    <location>
        <begin position="1718"/>
        <end position="1753"/>
    </location>
</feature>
<comment type="catalytic activity">
    <reaction evidence="12">
        <text>a 1,2-diacyl-sn-glycero-3-phosphocholine(in) = a 1,2-diacyl-sn-glycero-3-phosphocholine(out)</text>
        <dbReference type="Rhea" id="RHEA:38571"/>
        <dbReference type="ChEBI" id="CHEBI:57643"/>
    </reaction>
</comment>
<comment type="similarity">
    <text evidence="3">Belongs to the ATG2 family.</text>
</comment>
<dbReference type="GO" id="GO:0000422">
    <property type="term" value="P:autophagy of mitochondrion"/>
    <property type="evidence" value="ECO:0007669"/>
    <property type="project" value="TreeGrafter"/>
</dbReference>
<evidence type="ECO:0000256" key="11">
    <source>
        <dbReference type="ARBA" id="ARBA00024615"/>
    </source>
</evidence>
<dbReference type="Pfam" id="PF13329">
    <property type="entry name" value="ATG2_CAD"/>
    <property type="match status" value="2"/>
</dbReference>
<feature type="region of interest" description="Disordered" evidence="13">
    <location>
        <begin position="375"/>
        <end position="417"/>
    </location>
</feature>
<keyword evidence="5" id="KW-0813">Transport</keyword>
<feature type="region of interest" description="Disordered" evidence="13">
    <location>
        <begin position="1476"/>
        <end position="1508"/>
    </location>
</feature>
<sequence>MSWWSPSWLPTLPSIDFSLPSGIQRRFVSFALRRSLGHLLKPGQLEAQQVDSQIGSGYVQVKDLELDNDAINALIAGLPVRLHEGSLGRVTARVPWPNPLTSTIGLSLESLHLVFELSPTLSESVPALTHNLAESVASVAESFVHDELSPTEEATLRHSFYPDMTASSQSLGPELPGGLDPFVGDDESSHGEGEMPEVSIFATLVQRLLARFEFEATDIRITLVHPEHASFTLKIPEMRYDFPTNKSSSPRGNTGTGPEDSERCITISGVTLTTRSLLPLSPQVMTPIQPSSLVSEKPMSPATSHAADPVSPGASISPSSPRSDSSELDEDTQMLMSQSLAFLPPRPVSPASEAASSMYQSAISSPVARFAQPEALEPEAGTSRTPSPPSDTQSTSPSAPTSPPPRRIVTDVTEDEEDTIFSLTSEPAIIRFMLPFSASRNVEETPHPAASDAQHQEHLEDNTNCSPAQPLVLNISLGVPACALRAWHIRSMMDVAQVWRLHSPSPDIATVDGNASHPSIPNQSALQVNLNIRGSTLILLPDAEQTLSARRALAEFFLKPLLPPKLPHGYVRLLLDDISMGLTIRTTITRAQSHNSSSTSRAPDSSRSITTSTSLTLTLHDVSVFSFLSTHDLSRPEPSSTHIASPILITDPHLSSQYSLSRIDNTVFCTDQDKQQLPQFDIIDWTSPRFHNDTAKLSFWRTRPTRHIPVSPPSHTPQLTHHLPLTSSTYGSPRTKSSDLPRSMPSASTRPLAGSPRFPGFSNLSQSSTSPIGVDPPAEQLARPSPAVVVKAKFVSEYRHENREPSTVDVQLAPLHLFADLDLLLDKDGQTASSEVMAFLDKLASSDSDALRPGFADQGDSDVGEDEIGLPTTRPATPRAHRPYHTPDRERDRERERRRLERLILEDLDLTYDYRDGEKERQAPRSTQGPSTTPRRRRRKTRSRASSDTTTTVRFAAIRVEIRVPPPPSRAPRSGALILDIHDLWVSSGGGSTKKEEPHARFRQVDDPAFPEAYDALSTEDDAGTPLFSAGWRRITLAHSLIGEDKAHAFVCLCTDSLGRSTDKDKQLRPAVLPPRSDSGSSPILRVIRSTPATSRSGLRSSPLVVALDLPSVHVELSKPILDGLQIWADDVAQLIERVARAASSSTNSAPSSSAQTSLIGSRYFARGSGSSVATSENTINPNMQASSEVVVKLGIQEALLRLLVPRKTDTSTATRPSHIAASDIDLLLELRPEGKDETVVTLGVSRLNIQDVDGTHSPTTLLYMTNANDLGSATQSAVKVRFVSLTVPETTSKESRVKVTLCGLTCNVPPDFEWLKDIAAFAKAPPGVFESVVPSERTRVSIKTVDTSILITAARHAGALVAHFKEFDFATDVIGDSLETALNCSIASLSLYFLDDLKTVPEESSMDKQHKRDSSNTSVWKSMGYALLAELSGAHVGVVRDQTGTPPTTTVSITEGDLRLHLCADTMSAIAAFFSGVGPAPDPTDPKSPKRKRRAEPADLSTSSRTSSSYLLSSLDEHAFTTLPEVGAAPDMIGDDLPRNLEYLDDYGAAAGLKELSDDELDAFDDYEPSPISESDNVNVISRFGGETIKMLGGDKLNIIEDYFENMTPEPADGSAGLGESALNVKVQGFNATLFLYDGYDWARTRRTIEEGRREMKRKLAKIKQLVASGQTPDPSVEETSALLFNSVYVGLEQGIEEMEPAALIAAIDEELNDDEAASHSSWQSLRPQQMSSPGKTASALPATGPRKNLTRSRAPSIEFRFSGLCVDMKHFKEEVPLVSRLLVTIQDVDILDHIKTSTWRKFLTALREDSRGNIREAGSDMVRVELRSVHPVPDHPSEEARLRAKILPLRLHVDQDALDFLKKFFSFKDPDSAPAPSSESDSDEIYFQQAEVFPVDIKLDYKPRRVDYRALRDGRTIELMNFFHFDGAEMTLRHITLNGITGWARMFDLLNDLWTPDVKATQLVDVISGVSPIRSVVNVGSGVADLVLLPIAQYKKDGRVYRGLQKGTKAFVKSTAMEAIRLGARLATGTQVILEQAETVLGGQFDQAITAEAVPVGGELGELAGTDEDGGDLISRYAEQPMNAKEGVQSAYKSLRRNFSSAAQTILAVPMEVYERSGNEGPVRAVVRAVPIAVLKPMIGASEAVSKTLMGIHNQLDPGVRHENEAKYKQR</sequence>
<evidence type="ECO:0000256" key="13">
    <source>
        <dbReference type="SAM" id="MobiDB-lite"/>
    </source>
</evidence>
<evidence type="ECO:0000256" key="2">
    <source>
        <dbReference type="ARBA" id="ARBA00004623"/>
    </source>
</evidence>
<comment type="catalytic activity">
    <reaction evidence="10">
        <text>a 1,2-diacyl-sn-glycero-3-phospho-L-serine(in) = a 1,2-diacyl-sn-glycero-3-phospho-L-serine(out)</text>
        <dbReference type="Rhea" id="RHEA:38663"/>
        <dbReference type="ChEBI" id="CHEBI:57262"/>
    </reaction>
</comment>
<dbReference type="GO" id="GO:0034727">
    <property type="term" value="P:piecemeal microautophagy of the nucleus"/>
    <property type="evidence" value="ECO:0007669"/>
    <property type="project" value="TreeGrafter"/>
</dbReference>
<keyword evidence="9" id="KW-0472">Membrane</keyword>
<feature type="region of interest" description="Disordered" evidence="13">
    <location>
        <begin position="291"/>
        <end position="331"/>
    </location>
</feature>
<feature type="compositionally biased region" description="Acidic residues" evidence="13">
    <location>
        <begin position="859"/>
        <end position="868"/>
    </location>
</feature>
<accession>M2PNK0</accession>
<keyword evidence="7" id="KW-0072">Autophagy</keyword>
<evidence type="ECO:0000256" key="8">
    <source>
        <dbReference type="ARBA" id="ARBA00023055"/>
    </source>
</evidence>
<feature type="region of interest" description="Disordered" evidence="13">
    <location>
        <begin position="708"/>
        <end position="780"/>
    </location>
</feature>
<dbReference type="GO" id="GO:0034045">
    <property type="term" value="C:phagophore assembly site membrane"/>
    <property type="evidence" value="ECO:0007669"/>
    <property type="project" value="UniProtKB-SubCell"/>
</dbReference>
<protein>
    <recommendedName>
        <fullName evidence="4">Autophagy-related protein 2</fullName>
    </recommendedName>
</protein>
<feature type="compositionally biased region" description="Basic residues" evidence="13">
    <location>
        <begin position="934"/>
        <end position="943"/>
    </location>
</feature>
<dbReference type="PANTHER" id="PTHR13190:SF1">
    <property type="entry name" value="AUTOPHAGY-RELATED 2, ISOFORM A"/>
    <property type="match status" value="1"/>
</dbReference>
<feature type="region of interest" description="Disordered" evidence="13">
    <location>
        <begin position="915"/>
        <end position="952"/>
    </location>
</feature>
<evidence type="ECO:0000256" key="9">
    <source>
        <dbReference type="ARBA" id="ARBA00023136"/>
    </source>
</evidence>
<dbReference type="GO" id="GO:0061723">
    <property type="term" value="P:glycophagy"/>
    <property type="evidence" value="ECO:0007669"/>
    <property type="project" value="TreeGrafter"/>
</dbReference>
<dbReference type="GO" id="GO:0032266">
    <property type="term" value="F:phosphatidylinositol-3-phosphate binding"/>
    <property type="evidence" value="ECO:0007669"/>
    <property type="project" value="TreeGrafter"/>
</dbReference>
<dbReference type="GO" id="GO:0043495">
    <property type="term" value="F:protein-membrane adaptor activity"/>
    <property type="evidence" value="ECO:0007669"/>
    <property type="project" value="TreeGrafter"/>
</dbReference>
<dbReference type="OrthoDB" id="18982at2759"/>
<keyword evidence="8" id="KW-0445">Lipid transport</keyword>
<dbReference type="GO" id="GO:0000045">
    <property type="term" value="P:autophagosome assembly"/>
    <property type="evidence" value="ECO:0007669"/>
    <property type="project" value="TreeGrafter"/>
</dbReference>
<keyword evidence="15" id="KW-1185">Reference proteome</keyword>
<keyword evidence="6" id="KW-0256">Endoplasmic reticulum</keyword>
<feature type="compositionally biased region" description="Low complexity" evidence="13">
    <location>
        <begin position="382"/>
        <end position="399"/>
    </location>
</feature>
<evidence type="ECO:0000256" key="12">
    <source>
        <dbReference type="ARBA" id="ARBA00024631"/>
    </source>
</evidence>
<name>M2PNK0_CERS8</name>
<dbReference type="Proteomes" id="UP000016930">
    <property type="component" value="Unassembled WGS sequence"/>
</dbReference>
<dbReference type="GO" id="GO:0006869">
    <property type="term" value="P:lipid transport"/>
    <property type="evidence" value="ECO:0007669"/>
    <property type="project" value="UniProtKB-KW"/>
</dbReference>
<evidence type="ECO:0000256" key="3">
    <source>
        <dbReference type="ARBA" id="ARBA00009714"/>
    </source>
</evidence>
<feature type="region of interest" description="Disordered" evidence="13">
    <location>
        <begin position="1061"/>
        <end position="1083"/>
    </location>
</feature>
<dbReference type="PANTHER" id="PTHR13190">
    <property type="entry name" value="AUTOPHAGY-RELATED 2, ISOFORM A"/>
    <property type="match status" value="1"/>
</dbReference>
<gene>
    <name evidence="14" type="ORF">CERSUDRAFT_113111</name>
</gene>
<evidence type="ECO:0000256" key="10">
    <source>
        <dbReference type="ARBA" id="ARBA00024479"/>
    </source>
</evidence>
<comment type="subcellular location">
    <subcellularLocation>
        <location evidence="1">Endoplasmic reticulum membrane</location>
        <topology evidence="1">Peripheral membrane protein</topology>
    </subcellularLocation>
    <subcellularLocation>
        <location evidence="2">Preautophagosomal structure membrane</location>
        <topology evidence="2">Peripheral membrane protein</topology>
    </subcellularLocation>
</comment>
<dbReference type="STRING" id="914234.M2PNK0"/>
<feature type="compositionally biased region" description="Polar residues" evidence="13">
    <location>
        <begin position="1720"/>
        <end position="1737"/>
    </location>
</feature>
<evidence type="ECO:0000313" key="14">
    <source>
        <dbReference type="EMBL" id="EMD37994.1"/>
    </source>
</evidence>
<feature type="compositionally biased region" description="Polar residues" evidence="13">
    <location>
        <begin position="244"/>
        <end position="253"/>
    </location>
</feature>
<reference evidence="14 15" key="1">
    <citation type="journal article" date="2012" name="Proc. Natl. Acad. Sci. U.S.A.">
        <title>Comparative genomics of Ceriporiopsis subvermispora and Phanerochaete chrysosporium provide insight into selective ligninolysis.</title>
        <authorList>
            <person name="Fernandez-Fueyo E."/>
            <person name="Ruiz-Duenas F.J."/>
            <person name="Ferreira P."/>
            <person name="Floudas D."/>
            <person name="Hibbett D.S."/>
            <person name="Canessa P."/>
            <person name="Larrondo L.F."/>
            <person name="James T.Y."/>
            <person name="Seelenfreund D."/>
            <person name="Lobos S."/>
            <person name="Polanco R."/>
            <person name="Tello M."/>
            <person name="Honda Y."/>
            <person name="Watanabe T."/>
            <person name="Watanabe T."/>
            <person name="Ryu J.S."/>
            <person name="Kubicek C.P."/>
            <person name="Schmoll M."/>
            <person name="Gaskell J."/>
            <person name="Hammel K.E."/>
            <person name="St John F.J."/>
            <person name="Vanden Wymelenberg A."/>
            <person name="Sabat G."/>
            <person name="Splinter BonDurant S."/>
            <person name="Syed K."/>
            <person name="Yadav J.S."/>
            <person name="Doddapaneni H."/>
            <person name="Subramanian V."/>
            <person name="Lavin J.L."/>
            <person name="Oguiza J.A."/>
            <person name="Perez G."/>
            <person name="Pisabarro A.G."/>
            <person name="Ramirez L."/>
            <person name="Santoyo F."/>
            <person name="Master E."/>
            <person name="Coutinho P.M."/>
            <person name="Henrissat B."/>
            <person name="Lombard V."/>
            <person name="Magnuson J.K."/>
            <person name="Kuees U."/>
            <person name="Hori C."/>
            <person name="Igarashi K."/>
            <person name="Samejima M."/>
            <person name="Held B.W."/>
            <person name="Barry K.W."/>
            <person name="LaButti K.M."/>
            <person name="Lapidus A."/>
            <person name="Lindquist E.A."/>
            <person name="Lucas S.M."/>
            <person name="Riley R."/>
            <person name="Salamov A.A."/>
            <person name="Hoffmeister D."/>
            <person name="Schwenk D."/>
            <person name="Hadar Y."/>
            <person name="Yarden O."/>
            <person name="de Vries R.P."/>
            <person name="Wiebenga A."/>
            <person name="Stenlid J."/>
            <person name="Eastwood D."/>
            <person name="Grigoriev I.V."/>
            <person name="Berka R.M."/>
            <person name="Blanchette R.A."/>
            <person name="Kersten P."/>
            <person name="Martinez A.T."/>
            <person name="Vicuna R."/>
            <person name="Cullen D."/>
        </authorList>
    </citation>
    <scope>NUCLEOTIDE SEQUENCE [LARGE SCALE GENOMIC DNA]</scope>
    <source>
        <strain evidence="14 15">B</strain>
    </source>
</reference>
<evidence type="ECO:0000313" key="15">
    <source>
        <dbReference type="Proteomes" id="UP000016930"/>
    </source>
</evidence>
<dbReference type="InterPro" id="IPR026849">
    <property type="entry name" value="ATG2"/>
</dbReference>
<dbReference type="EMBL" id="KB445795">
    <property type="protein sequence ID" value="EMD37994.1"/>
    <property type="molecule type" value="Genomic_DNA"/>
</dbReference>
<evidence type="ECO:0000256" key="4">
    <source>
        <dbReference type="ARBA" id="ARBA00018070"/>
    </source>
</evidence>
<feature type="compositionally biased region" description="Low complexity" evidence="13">
    <location>
        <begin position="924"/>
        <end position="933"/>
    </location>
</feature>
<feature type="region of interest" description="Disordered" evidence="13">
    <location>
        <begin position="442"/>
        <end position="463"/>
    </location>
</feature>
<evidence type="ECO:0000256" key="6">
    <source>
        <dbReference type="ARBA" id="ARBA00022824"/>
    </source>
</evidence>
<dbReference type="HOGENOM" id="CLU_000795_0_0_1"/>
<feature type="region of interest" description="Disordered" evidence="13">
    <location>
        <begin position="848"/>
        <end position="896"/>
    </location>
</feature>
<feature type="compositionally biased region" description="Low complexity" evidence="13">
    <location>
        <begin position="309"/>
        <end position="323"/>
    </location>
</feature>
<dbReference type="GO" id="GO:0061908">
    <property type="term" value="C:phagophore"/>
    <property type="evidence" value="ECO:0007669"/>
    <property type="project" value="TreeGrafter"/>
</dbReference>
<organism evidence="14 15">
    <name type="scientific">Ceriporiopsis subvermispora (strain B)</name>
    <name type="common">White-rot fungus</name>
    <name type="synonym">Gelatoporia subvermispora</name>
    <dbReference type="NCBI Taxonomy" id="914234"/>
    <lineage>
        <taxon>Eukaryota</taxon>
        <taxon>Fungi</taxon>
        <taxon>Dikarya</taxon>
        <taxon>Basidiomycota</taxon>
        <taxon>Agaricomycotina</taxon>
        <taxon>Agaricomycetes</taxon>
        <taxon>Polyporales</taxon>
        <taxon>Gelatoporiaceae</taxon>
        <taxon>Gelatoporia</taxon>
    </lineage>
</organism>
<comment type="catalytic activity">
    <reaction evidence="11">
        <text>a 1,2-diacyl-sn-glycero-3-phosphoethanolamine(in) = a 1,2-diacyl-sn-glycero-3-phosphoethanolamine(out)</text>
        <dbReference type="Rhea" id="RHEA:38895"/>
        <dbReference type="ChEBI" id="CHEBI:64612"/>
    </reaction>
</comment>
<feature type="region of interest" description="Disordered" evidence="13">
    <location>
        <begin position="242"/>
        <end position="262"/>
    </location>
</feature>